<feature type="non-terminal residue" evidence="1">
    <location>
        <position position="1"/>
    </location>
</feature>
<name>A0A699VFA7_TANCI</name>
<dbReference type="EMBL" id="BKCJ011429434">
    <property type="protein sequence ID" value="GFD32913.1"/>
    <property type="molecule type" value="Genomic_DNA"/>
</dbReference>
<proteinExistence type="predicted"/>
<accession>A0A699VFA7</accession>
<dbReference type="AlphaFoldDB" id="A0A699VFA7"/>
<gene>
    <name evidence="1" type="ORF">Tci_904882</name>
</gene>
<protein>
    <submittedName>
        <fullName evidence="1">Uncharacterized protein</fullName>
    </submittedName>
</protein>
<reference evidence="1" key="1">
    <citation type="journal article" date="2019" name="Sci. Rep.">
        <title>Draft genome of Tanacetum cinerariifolium, the natural source of mosquito coil.</title>
        <authorList>
            <person name="Yamashiro T."/>
            <person name="Shiraishi A."/>
            <person name="Satake H."/>
            <person name="Nakayama K."/>
        </authorList>
    </citation>
    <scope>NUCLEOTIDE SEQUENCE</scope>
</reference>
<organism evidence="1">
    <name type="scientific">Tanacetum cinerariifolium</name>
    <name type="common">Dalmatian daisy</name>
    <name type="synonym">Chrysanthemum cinerariifolium</name>
    <dbReference type="NCBI Taxonomy" id="118510"/>
    <lineage>
        <taxon>Eukaryota</taxon>
        <taxon>Viridiplantae</taxon>
        <taxon>Streptophyta</taxon>
        <taxon>Embryophyta</taxon>
        <taxon>Tracheophyta</taxon>
        <taxon>Spermatophyta</taxon>
        <taxon>Magnoliopsida</taxon>
        <taxon>eudicotyledons</taxon>
        <taxon>Gunneridae</taxon>
        <taxon>Pentapetalae</taxon>
        <taxon>asterids</taxon>
        <taxon>campanulids</taxon>
        <taxon>Asterales</taxon>
        <taxon>Asteraceae</taxon>
        <taxon>Asteroideae</taxon>
        <taxon>Anthemideae</taxon>
        <taxon>Anthemidinae</taxon>
        <taxon>Tanacetum</taxon>
    </lineage>
</organism>
<evidence type="ECO:0000313" key="1">
    <source>
        <dbReference type="EMBL" id="GFD32913.1"/>
    </source>
</evidence>
<sequence length="66" mass="6773">AIAGTRNRAGARAHGGGIRGLAVYSAPVWGRHRHLRPSQFFSAGADAGAGVQLRLSHVPGPYAGRG</sequence>
<comment type="caution">
    <text evidence="1">The sequence shown here is derived from an EMBL/GenBank/DDBJ whole genome shotgun (WGS) entry which is preliminary data.</text>
</comment>